<dbReference type="GO" id="GO:0005737">
    <property type="term" value="C:cytoplasm"/>
    <property type="evidence" value="ECO:0007669"/>
    <property type="project" value="TreeGrafter"/>
</dbReference>
<organism evidence="2 3">
    <name type="scientific">Operophtera brumata</name>
    <name type="common">Winter moth</name>
    <name type="synonym">Phalaena brumata</name>
    <dbReference type="NCBI Taxonomy" id="104452"/>
    <lineage>
        <taxon>Eukaryota</taxon>
        <taxon>Metazoa</taxon>
        <taxon>Ecdysozoa</taxon>
        <taxon>Arthropoda</taxon>
        <taxon>Hexapoda</taxon>
        <taxon>Insecta</taxon>
        <taxon>Pterygota</taxon>
        <taxon>Neoptera</taxon>
        <taxon>Endopterygota</taxon>
        <taxon>Lepidoptera</taxon>
        <taxon>Glossata</taxon>
        <taxon>Ditrysia</taxon>
        <taxon>Geometroidea</taxon>
        <taxon>Geometridae</taxon>
        <taxon>Larentiinae</taxon>
        <taxon>Operophtera</taxon>
    </lineage>
</organism>
<dbReference type="SUPFAM" id="SSF48403">
    <property type="entry name" value="Ankyrin repeat"/>
    <property type="match status" value="1"/>
</dbReference>
<dbReference type="PANTHER" id="PTHR24202">
    <property type="entry name" value="E3 UBIQUITIN-PROTEIN LIGASE MIB2"/>
    <property type="match status" value="1"/>
</dbReference>
<protein>
    <submittedName>
        <fullName evidence="2">Putative mind bomb</fullName>
    </submittedName>
</protein>
<dbReference type="Gene3D" id="1.25.40.20">
    <property type="entry name" value="Ankyrin repeat-containing domain"/>
    <property type="match status" value="2"/>
</dbReference>
<dbReference type="EMBL" id="JTDY01000096">
    <property type="protein sequence ID" value="KOB78894.1"/>
    <property type="molecule type" value="Genomic_DNA"/>
</dbReference>
<dbReference type="SMART" id="SM00248">
    <property type="entry name" value="ANK"/>
    <property type="match status" value="4"/>
</dbReference>
<dbReference type="Pfam" id="PF12796">
    <property type="entry name" value="Ank_2"/>
    <property type="match status" value="2"/>
</dbReference>
<dbReference type="Proteomes" id="UP000037510">
    <property type="component" value="Unassembled WGS sequence"/>
</dbReference>
<dbReference type="AlphaFoldDB" id="A0A0L7LU41"/>
<evidence type="ECO:0000256" key="1">
    <source>
        <dbReference type="PROSITE-ProRule" id="PRU00023"/>
    </source>
</evidence>
<keyword evidence="3" id="KW-1185">Reference proteome</keyword>
<dbReference type="PANTHER" id="PTHR24202:SF53">
    <property type="entry name" value="E3 UBIQUITIN-PROTEIN LIGASE MIB1"/>
    <property type="match status" value="1"/>
</dbReference>
<gene>
    <name evidence="2" type="ORF">OBRU01_01537</name>
</gene>
<proteinExistence type="predicted"/>
<comment type="caution">
    <text evidence="2">The sequence shown here is derived from an EMBL/GenBank/DDBJ whole genome shotgun (WGS) entry which is preliminary data.</text>
</comment>
<feature type="repeat" description="ANK" evidence="1">
    <location>
        <begin position="144"/>
        <end position="176"/>
    </location>
</feature>
<evidence type="ECO:0000313" key="3">
    <source>
        <dbReference type="Proteomes" id="UP000037510"/>
    </source>
</evidence>
<dbReference type="PROSITE" id="PS50088">
    <property type="entry name" value="ANK_REPEAT"/>
    <property type="match status" value="4"/>
</dbReference>
<name>A0A0L7LU41_OPEBR</name>
<dbReference type="GO" id="GO:0007219">
    <property type="term" value="P:Notch signaling pathway"/>
    <property type="evidence" value="ECO:0007669"/>
    <property type="project" value="TreeGrafter"/>
</dbReference>
<dbReference type="GO" id="GO:0006897">
    <property type="term" value="P:endocytosis"/>
    <property type="evidence" value="ECO:0007669"/>
    <property type="project" value="TreeGrafter"/>
</dbReference>
<feature type="repeat" description="ANK" evidence="1">
    <location>
        <begin position="177"/>
        <end position="209"/>
    </location>
</feature>
<accession>A0A0L7LU41</accession>
<dbReference type="PROSITE" id="PS50297">
    <property type="entry name" value="ANK_REP_REGION"/>
    <property type="match status" value="3"/>
</dbReference>
<sequence>MATRCGAARCWAARTARRPASTASMEDTPHYRYQRAVSEGRCEWRRGAVRRGAGPLGRRAGLRQWLLWRTHRTTGTNEQLVKAAANGDAVRCGEVLGRSDGTQACVNGFYGGHTALQAAAQNGHVEVIRTLVEAGAEADAEDRDGDRAAHHAAFGDEPAALRALASAGADLNARNRRRQTPLHIAVNKGHLGVVRTLLQLAVHPSYNPTDLRALASTGADLTVWNRRRQTPLHIAFNKGHLGVVRTLLQLAVHPSLQIC</sequence>
<evidence type="ECO:0000313" key="2">
    <source>
        <dbReference type="EMBL" id="KOB78894.1"/>
    </source>
</evidence>
<dbReference type="InterPro" id="IPR036770">
    <property type="entry name" value="Ankyrin_rpt-contain_sf"/>
</dbReference>
<reference evidence="2 3" key="1">
    <citation type="journal article" date="2015" name="Genome Biol. Evol.">
        <title>The genome of winter moth (Operophtera brumata) provides a genomic perspective on sexual dimorphism and phenology.</title>
        <authorList>
            <person name="Derks M.F."/>
            <person name="Smit S."/>
            <person name="Salis L."/>
            <person name="Schijlen E."/>
            <person name="Bossers A."/>
            <person name="Mateman C."/>
            <person name="Pijl A.S."/>
            <person name="de Ridder D."/>
            <person name="Groenen M.A."/>
            <person name="Visser M.E."/>
            <person name="Megens H.J."/>
        </authorList>
    </citation>
    <scope>NUCLEOTIDE SEQUENCE [LARGE SCALE GENOMIC DNA]</scope>
    <source>
        <strain evidence="2">WM2013NL</strain>
        <tissue evidence="2">Head and thorax</tissue>
    </source>
</reference>
<feature type="repeat" description="ANK" evidence="1">
    <location>
        <begin position="227"/>
        <end position="249"/>
    </location>
</feature>
<feature type="repeat" description="ANK" evidence="1">
    <location>
        <begin position="111"/>
        <end position="143"/>
    </location>
</feature>
<dbReference type="InterPro" id="IPR002110">
    <property type="entry name" value="Ankyrin_rpt"/>
</dbReference>
<dbReference type="PRINTS" id="PR01415">
    <property type="entry name" value="ANKYRIN"/>
</dbReference>
<dbReference type="STRING" id="104452.A0A0L7LU41"/>
<dbReference type="GO" id="GO:0016567">
    <property type="term" value="P:protein ubiquitination"/>
    <property type="evidence" value="ECO:0007669"/>
    <property type="project" value="TreeGrafter"/>
</dbReference>
<keyword evidence="1" id="KW-0040">ANK repeat</keyword>